<dbReference type="AlphaFoldDB" id="S9QWQ4"/>
<dbReference type="HOGENOM" id="CLU_1561794_0_0_5"/>
<proteinExistence type="predicted"/>
<dbReference type="EMBL" id="APVH01000013">
    <property type="protein sequence ID" value="EPX84012.1"/>
    <property type="molecule type" value="Genomic_DNA"/>
</dbReference>
<evidence type="ECO:0000313" key="2">
    <source>
        <dbReference type="Proteomes" id="UP000015347"/>
    </source>
</evidence>
<accession>S9QWQ4</accession>
<reference evidence="2" key="1">
    <citation type="journal article" date="2014" name="Stand. Genomic Sci.">
        <title>Genome sequence of the exopolysaccharide-producing Salipiger mucosus type strain (DSM 16094(T)), a moderately halophilic member of the Roseobacter clade.</title>
        <authorList>
            <person name="Riedel T."/>
            <person name="Spring S."/>
            <person name="Fiebig A."/>
            <person name="Petersen J."/>
            <person name="Kyrpides N.C."/>
            <person name="Goker M."/>
            <person name="Klenk H.P."/>
        </authorList>
    </citation>
    <scope>NUCLEOTIDE SEQUENCE [LARGE SCALE GENOMIC DNA]</scope>
    <source>
        <strain evidence="2">DSM 16094</strain>
    </source>
</reference>
<dbReference type="PANTHER" id="PTHR39639:SF1">
    <property type="entry name" value="DUF262 DOMAIN-CONTAINING PROTEIN"/>
    <property type="match status" value="1"/>
</dbReference>
<dbReference type="eggNOG" id="COG1479">
    <property type="taxonomic scope" value="Bacteria"/>
</dbReference>
<evidence type="ECO:0000313" key="1">
    <source>
        <dbReference type="EMBL" id="EPX84012.1"/>
    </source>
</evidence>
<evidence type="ECO:0008006" key="3">
    <source>
        <dbReference type="Google" id="ProtNLM"/>
    </source>
</evidence>
<organism evidence="1 2">
    <name type="scientific">Salipiger mucosus DSM 16094</name>
    <dbReference type="NCBI Taxonomy" id="1123237"/>
    <lineage>
        <taxon>Bacteria</taxon>
        <taxon>Pseudomonadati</taxon>
        <taxon>Pseudomonadota</taxon>
        <taxon>Alphaproteobacteria</taxon>
        <taxon>Rhodobacterales</taxon>
        <taxon>Roseobacteraceae</taxon>
        <taxon>Salipiger</taxon>
    </lineage>
</organism>
<sequence>MSLDTELEQMSLAGRISTETMSVGELISLFRDGDLALPAGWQNRYRWSLIRKSALIESLFLGITISDVYLAANDTDQIEIVDGVARVATILEFAGVLPDGQGGTAPPLGLVGTRHLPALEGLVWNSDNPDANVLPPAMRVQFRRPKLTVHVLDELASPEQRVRFQGLLINI</sequence>
<keyword evidence="2" id="KW-1185">Reference proteome</keyword>
<dbReference type="STRING" id="1123237.Salmuc_01787"/>
<dbReference type="RefSeq" id="WP_020038205.1">
    <property type="nucleotide sequence ID" value="NZ_KE557274.1"/>
</dbReference>
<comment type="caution">
    <text evidence="1">The sequence shown here is derived from an EMBL/GenBank/DDBJ whole genome shotgun (WGS) entry which is preliminary data.</text>
</comment>
<gene>
    <name evidence="1" type="ORF">Salmuc_01787</name>
</gene>
<protein>
    <recommendedName>
        <fullName evidence="3">DUF262 domain-containing protein</fullName>
    </recommendedName>
</protein>
<dbReference type="OrthoDB" id="9787127at2"/>
<dbReference type="Proteomes" id="UP000015347">
    <property type="component" value="Unassembled WGS sequence"/>
</dbReference>
<name>S9QWQ4_9RHOB</name>
<dbReference type="PANTHER" id="PTHR39639">
    <property type="entry name" value="CHROMOSOME 16, WHOLE GENOME SHOTGUN SEQUENCE"/>
    <property type="match status" value="1"/>
</dbReference>